<keyword evidence="1" id="KW-0645">Protease</keyword>
<evidence type="ECO:0000313" key="1">
    <source>
        <dbReference type="EMBL" id="KAJ9660791.1"/>
    </source>
</evidence>
<sequence>MSSREARRCRQDLEARALAAEQRIGVAANSNGRLENAISAAELYMQALRLADTVTDKKRLDSKTKELISIAEEYKKSSDGLVATPNRVNRSSAEHPTSKRRLTTREKIILLEGSNLNGAVFKPWTVAPSPDEFELEDGQEPFSDDIDLPLSQSQMKHFAGWKRARDAVALIKREKDGQLLSNEATMIKLGRWDLVQDVAPDCSVVASMCVGTARAERGHRKIFSSIVHPYDYDSERPVMSPNGKYVMRLYFNGCWRRVEIDDRLPTSKTSRVLHVIDRSHPGLLWPALAEKAYLKVRGGYDFPGSNSGTDLAVLTGWIPQQIFLHDEDVEPDALWEELLPAITRGEIMLTLGTGKLGQREQRQLGLGAEHDYAILDMKQSSDVREMLVKNPWADGDVWKGATRCKPNPGHEERNENIYPSGSEQMMPGTFWMDYNRVFQYFEHMYINWDPALFKHREDMHFTYSLPEVVSAGNLLLDNPQFALHVKGSDEVRILLNRHFRTGDFTTQNHGKNGYISLYLFNNNGVRVFSSDSAKIRGPFVDSPNTLLRFRSNAGETYTVVVITQDLPAGKHNFTLSTFSTAPVELSDASHRYEQPRTLTAAWTRSTAGGSSDSPRYLQNPQFRLKIDAKVQVALVLKAIYGSATTKVNADIHVKILVASSEGRRITKLRQRDMVAQSGDYRRGSAVLETTLIRGTYTIICSTFEQGQLSKFSLDFHCTNSAQSILQALPAEESGRLSIFAEPAVFTPGIVKLIAPITVFRVTKALFRTSFVQRSGSAAFKISLELGQGPYRKCLASSATDGAEYTSIASELRIEDVSLSAHITAGHAGGLWLVIERPTQPLPKENERMLLQIEVLTEERIDLGKWAPLDD</sequence>
<gene>
    <name evidence="1" type="primary">RIM13</name>
    <name evidence="1" type="ORF">H2198_002330</name>
</gene>
<proteinExistence type="predicted"/>
<name>A0ACC3AFF2_9EURO</name>
<keyword evidence="2" id="KW-1185">Reference proteome</keyword>
<keyword evidence="1" id="KW-0378">Hydrolase</keyword>
<reference evidence="1" key="1">
    <citation type="submission" date="2022-10" db="EMBL/GenBank/DDBJ databases">
        <title>Culturing micro-colonial fungi from biological soil crusts in the Mojave desert and describing Neophaeococcomyces mojavensis, and introducing the new genera and species Taxawa tesnikishii.</title>
        <authorList>
            <person name="Kurbessoian T."/>
            <person name="Stajich J.E."/>
        </authorList>
    </citation>
    <scope>NUCLEOTIDE SEQUENCE</scope>
    <source>
        <strain evidence="1">JES_112</strain>
    </source>
</reference>
<dbReference type="Proteomes" id="UP001172386">
    <property type="component" value="Unassembled WGS sequence"/>
</dbReference>
<protein>
    <submittedName>
        <fullName evidence="1">Cysteine protease</fullName>
    </submittedName>
</protein>
<comment type="caution">
    <text evidence="1">The sequence shown here is derived from an EMBL/GenBank/DDBJ whole genome shotgun (WGS) entry which is preliminary data.</text>
</comment>
<accession>A0ACC3AFF2</accession>
<organism evidence="1 2">
    <name type="scientific">Neophaeococcomyces mojaviensis</name>
    <dbReference type="NCBI Taxonomy" id="3383035"/>
    <lineage>
        <taxon>Eukaryota</taxon>
        <taxon>Fungi</taxon>
        <taxon>Dikarya</taxon>
        <taxon>Ascomycota</taxon>
        <taxon>Pezizomycotina</taxon>
        <taxon>Eurotiomycetes</taxon>
        <taxon>Chaetothyriomycetidae</taxon>
        <taxon>Chaetothyriales</taxon>
        <taxon>Chaetothyriales incertae sedis</taxon>
        <taxon>Neophaeococcomyces</taxon>
    </lineage>
</organism>
<evidence type="ECO:0000313" key="2">
    <source>
        <dbReference type="Proteomes" id="UP001172386"/>
    </source>
</evidence>
<dbReference type="EMBL" id="JAPDRQ010000028">
    <property type="protein sequence ID" value="KAJ9660791.1"/>
    <property type="molecule type" value="Genomic_DNA"/>
</dbReference>